<reference evidence="4 5" key="1">
    <citation type="journal article" date="2013" name="J. Bacteriol.">
        <title>Roles of HynAB and Ech, the only two hydrogenases found in the model sulfate reducer Desulfovibrio gigas.</title>
        <authorList>
            <person name="Morais-Silva F.O."/>
            <person name="Santos C.I."/>
            <person name="Rodrigues R."/>
            <person name="Pereira I.A."/>
            <person name="Rodrigues-Pousada C."/>
        </authorList>
    </citation>
    <scope>NUCLEOTIDE SEQUENCE [LARGE SCALE GENOMIC DNA]</scope>
    <source>
        <strain evidence="5">ATCC 19364 / DSM 1382 / NCIMB 9332 / VKM B-1759</strain>
    </source>
</reference>
<proteinExistence type="inferred from homology"/>
<dbReference type="NCBIfam" id="TIGR02795">
    <property type="entry name" value="tol_pal_ybgF"/>
    <property type="match status" value="1"/>
</dbReference>
<evidence type="ECO:0000313" key="5">
    <source>
        <dbReference type="Proteomes" id="UP000016587"/>
    </source>
</evidence>
<dbReference type="HOGENOM" id="CLU_044315_3_0_7"/>
<dbReference type="EMBL" id="CP006585">
    <property type="protein sequence ID" value="AGW14507.1"/>
    <property type="molecule type" value="Genomic_DNA"/>
</dbReference>
<dbReference type="Pfam" id="PF13174">
    <property type="entry name" value="TPR_6"/>
    <property type="match status" value="1"/>
</dbReference>
<feature type="chain" id="PRO_5039944633" evidence="3">
    <location>
        <begin position="24"/>
        <end position="282"/>
    </location>
</feature>
<keyword evidence="3" id="KW-0732">Signal</keyword>
<evidence type="ECO:0000256" key="3">
    <source>
        <dbReference type="SAM" id="SignalP"/>
    </source>
</evidence>
<organism evidence="4 5">
    <name type="scientific">Megalodesulfovibrio gigas (strain ATCC 19364 / DSM 1382 / NCIMB 9332 / VKM B-1759)</name>
    <name type="common">Desulfovibrio gigas</name>
    <dbReference type="NCBI Taxonomy" id="1121448"/>
    <lineage>
        <taxon>Bacteria</taxon>
        <taxon>Pseudomonadati</taxon>
        <taxon>Thermodesulfobacteriota</taxon>
        <taxon>Desulfovibrionia</taxon>
        <taxon>Desulfovibrionales</taxon>
        <taxon>Desulfovibrionaceae</taxon>
        <taxon>Megalodesulfovibrio</taxon>
    </lineage>
</organism>
<dbReference type="InterPro" id="IPR034706">
    <property type="entry name" value="CpoB"/>
</dbReference>
<feature type="compositionally biased region" description="Polar residues" evidence="2">
    <location>
        <begin position="111"/>
        <end position="122"/>
    </location>
</feature>
<evidence type="ECO:0000256" key="1">
    <source>
        <dbReference type="SAM" id="Coils"/>
    </source>
</evidence>
<dbReference type="InterPro" id="IPR014162">
    <property type="entry name" value="CpoB_C"/>
</dbReference>
<gene>
    <name evidence="4" type="ORF">DGI_2777</name>
</gene>
<accession>T2GF03</accession>
<dbReference type="PATRIC" id="fig|1121448.10.peg.2741"/>
<evidence type="ECO:0000313" key="4">
    <source>
        <dbReference type="EMBL" id="AGW14507.1"/>
    </source>
</evidence>
<protein>
    <submittedName>
        <fullName evidence="4">Putative tol-pal system protein</fullName>
    </submittedName>
</protein>
<dbReference type="InterPro" id="IPR019734">
    <property type="entry name" value="TPR_rpt"/>
</dbReference>
<dbReference type="Gene3D" id="1.25.40.10">
    <property type="entry name" value="Tetratricopeptide repeat domain"/>
    <property type="match status" value="1"/>
</dbReference>
<keyword evidence="5" id="KW-1185">Reference proteome</keyword>
<sequence>MSHSKRRTMPTVTVLALAGLALASCTGKEIDALNARVAALEQRMNSLEEIRPNQANMSAEIDVLRADVNMLRGKADEFDRRFKAPPVETLPAFAPPLNATTPLPGLAPSLTPGQPQGLSPSQAAELGAPSAVLAPATPPMPRNQVVSESDEPAAAPGADPAQAAYNEARAQFNARNYQAAQAMWEQFVNAHPTHELASNAIFWQGEAFFQLKEYPKAILAYQEIISKHSDTPKAAAAYLKQGIAFIQIGKTKAGQVQLQHVIHKYPNTPEAKRAMEYLKSPN</sequence>
<dbReference type="eggNOG" id="COG1729">
    <property type="taxonomic scope" value="Bacteria"/>
</dbReference>
<dbReference type="AlphaFoldDB" id="T2GF03"/>
<dbReference type="KEGG" id="dgg:DGI_2777"/>
<feature type="region of interest" description="Disordered" evidence="2">
    <location>
        <begin position="101"/>
        <end position="160"/>
    </location>
</feature>
<dbReference type="OrthoDB" id="13540at2"/>
<reference evidence="5" key="2">
    <citation type="submission" date="2013-07" db="EMBL/GenBank/DDBJ databases">
        <authorList>
            <person name="Morais-Silva F.O."/>
            <person name="Rezende A.M."/>
            <person name="Pimentel C."/>
            <person name="Resende D.M."/>
            <person name="Santos C.I."/>
            <person name="Clemente C."/>
            <person name="de Oliveira L.M."/>
            <person name="da Silva S.M."/>
            <person name="Costa D.A."/>
            <person name="Varela-Raposo A."/>
            <person name="Horacio E.C.A."/>
            <person name="Matos M."/>
            <person name="Flores O."/>
            <person name="Ruiz J.C."/>
            <person name="Rodrigues-Pousada C."/>
        </authorList>
    </citation>
    <scope>NUCLEOTIDE SEQUENCE [LARGE SCALE GENOMIC DNA]</scope>
    <source>
        <strain evidence="5">ATCC 19364 / DSM 1382 / NCIMB 9332 / VKM B-1759</strain>
    </source>
</reference>
<dbReference type="SUPFAM" id="SSF48452">
    <property type="entry name" value="TPR-like"/>
    <property type="match status" value="1"/>
</dbReference>
<feature type="signal peptide" evidence="3">
    <location>
        <begin position="1"/>
        <end position="23"/>
    </location>
</feature>
<dbReference type="PROSITE" id="PS51257">
    <property type="entry name" value="PROKAR_LIPOPROTEIN"/>
    <property type="match status" value="1"/>
</dbReference>
<feature type="coiled-coil region" evidence="1">
    <location>
        <begin position="23"/>
        <end position="50"/>
    </location>
</feature>
<dbReference type="Pfam" id="PF13432">
    <property type="entry name" value="TPR_16"/>
    <property type="match status" value="1"/>
</dbReference>
<keyword evidence="1" id="KW-0175">Coiled coil</keyword>
<dbReference type="STRING" id="1121448.DGI_2777"/>
<dbReference type="RefSeq" id="WP_021761533.1">
    <property type="nucleotide sequence ID" value="NC_022444.1"/>
</dbReference>
<dbReference type="GO" id="GO:0051301">
    <property type="term" value="P:cell division"/>
    <property type="evidence" value="ECO:0007669"/>
    <property type="project" value="InterPro"/>
</dbReference>
<dbReference type="InterPro" id="IPR011990">
    <property type="entry name" value="TPR-like_helical_dom_sf"/>
</dbReference>
<dbReference type="HAMAP" id="MF_02066">
    <property type="entry name" value="CpoB"/>
    <property type="match status" value="1"/>
</dbReference>
<evidence type="ECO:0000256" key="2">
    <source>
        <dbReference type="SAM" id="MobiDB-lite"/>
    </source>
</evidence>
<name>T2GF03_MEGG1</name>
<dbReference type="Proteomes" id="UP000016587">
    <property type="component" value="Chromosome"/>
</dbReference>